<reference evidence="4 5" key="1">
    <citation type="submission" date="2018-08" db="EMBL/GenBank/DDBJ databases">
        <title>Bacillus chawlae sp. nov., Bacillus glennii sp. nov., and Bacillus saganii sp. nov. Isolated from the Vehicle Assembly Building at Kennedy Space Center where the Viking Spacecraft were Assembled.</title>
        <authorList>
            <person name="Seuylemezian A."/>
            <person name="Vaishampayan P."/>
        </authorList>
    </citation>
    <scope>NUCLEOTIDE SEQUENCE [LARGE SCALE GENOMIC DNA]</scope>
    <source>
        <strain evidence="4 5">V47-23a</strain>
    </source>
</reference>
<keyword evidence="5" id="KW-1185">Reference proteome</keyword>
<dbReference type="PANTHER" id="PTHR43976">
    <property type="entry name" value="SHORT CHAIN DEHYDROGENASE"/>
    <property type="match status" value="1"/>
</dbReference>
<comment type="similarity">
    <text evidence="1 3">Belongs to the short-chain dehydrogenases/reductases (SDR) family.</text>
</comment>
<dbReference type="PANTHER" id="PTHR43976:SF16">
    <property type="entry name" value="SHORT-CHAIN DEHYDROGENASE_REDUCTASE FAMILY PROTEIN"/>
    <property type="match status" value="1"/>
</dbReference>
<dbReference type="GO" id="GO:0016491">
    <property type="term" value="F:oxidoreductase activity"/>
    <property type="evidence" value="ECO:0007669"/>
    <property type="project" value="UniProtKB-KW"/>
</dbReference>
<dbReference type="Proteomes" id="UP000264541">
    <property type="component" value="Unassembled WGS sequence"/>
</dbReference>
<dbReference type="PRINTS" id="PR00080">
    <property type="entry name" value="SDRFAMILY"/>
</dbReference>
<evidence type="ECO:0000256" key="3">
    <source>
        <dbReference type="RuleBase" id="RU000363"/>
    </source>
</evidence>
<dbReference type="InterPro" id="IPR002347">
    <property type="entry name" value="SDR_fam"/>
</dbReference>
<dbReference type="CDD" id="cd05374">
    <property type="entry name" value="17beta-HSD-like_SDR_c"/>
    <property type="match status" value="1"/>
</dbReference>
<protein>
    <submittedName>
        <fullName evidence="4">SDR family oxidoreductase</fullName>
    </submittedName>
</protein>
<dbReference type="OrthoDB" id="9775296at2"/>
<evidence type="ECO:0000256" key="1">
    <source>
        <dbReference type="ARBA" id="ARBA00006484"/>
    </source>
</evidence>
<gene>
    <name evidence="4" type="ORF">D0469_18255</name>
</gene>
<name>A0A372LEX5_9BACI</name>
<dbReference type="InterPro" id="IPR020904">
    <property type="entry name" value="Sc_DH/Rdtase_CS"/>
</dbReference>
<accession>A0A372LEX5</accession>
<dbReference type="NCBIfam" id="NF005372">
    <property type="entry name" value="PRK06914.1"/>
    <property type="match status" value="1"/>
</dbReference>
<keyword evidence="2" id="KW-0560">Oxidoreductase</keyword>
<dbReference type="PROSITE" id="PS00061">
    <property type="entry name" value="ADH_SHORT"/>
    <property type="match status" value="1"/>
</dbReference>
<evidence type="ECO:0000256" key="2">
    <source>
        <dbReference type="ARBA" id="ARBA00023002"/>
    </source>
</evidence>
<dbReference type="Gene3D" id="3.40.50.720">
    <property type="entry name" value="NAD(P)-binding Rossmann-like Domain"/>
    <property type="match status" value="1"/>
</dbReference>
<evidence type="ECO:0000313" key="5">
    <source>
        <dbReference type="Proteomes" id="UP000264541"/>
    </source>
</evidence>
<organism evidence="4 5">
    <name type="scientific">Peribacillus saganii</name>
    <dbReference type="NCBI Taxonomy" id="2303992"/>
    <lineage>
        <taxon>Bacteria</taxon>
        <taxon>Bacillati</taxon>
        <taxon>Bacillota</taxon>
        <taxon>Bacilli</taxon>
        <taxon>Bacillales</taxon>
        <taxon>Bacillaceae</taxon>
        <taxon>Peribacillus</taxon>
    </lineage>
</organism>
<dbReference type="Pfam" id="PF00106">
    <property type="entry name" value="adh_short"/>
    <property type="match status" value="1"/>
</dbReference>
<comment type="caution">
    <text evidence="4">The sequence shown here is derived from an EMBL/GenBank/DDBJ whole genome shotgun (WGS) entry which is preliminary data.</text>
</comment>
<proteinExistence type="inferred from homology"/>
<evidence type="ECO:0000313" key="4">
    <source>
        <dbReference type="EMBL" id="RFU64503.1"/>
    </source>
</evidence>
<dbReference type="InterPro" id="IPR051911">
    <property type="entry name" value="SDR_oxidoreductase"/>
</dbReference>
<dbReference type="EMBL" id="QVTE01000055">
    <property type="protein sequence ID" value="RFU64503.1"/>
    <property type="molecule type" value="Genomic_DNA"/>
</dbReference>
<dbReference type="AlphaFoldDB" id="A0A372LEX5"/>
<dbReference type="RefSeq" id="WP_117328162.1">
    <property type="nucleotide sequence ID" value="NZ_QVTE01000055.1"/>
</dbReference>
<dbReference type="PRINTS" id="PR00081">
    <property type="entry name" value="GDHRDH"/>
</dbReference>
<sequence>MKDEIAIVTGSSSGFGLLISLELAKRGYRVIATMRNSDRAFDLMAKASELGIGKNIEIYQLDVVSKESLGKFKVFLSSLGRVDALVNNAGYAGAGFVEEIPIEEYKMQFDTNVFGMIEVTQSVLPYMRKQRKGKVINISSISGRIGFPGLSPYVASKHAVEGWSECLRQEVKAFGIDVALVEPGSYRTNIWSSGKQVTEKSLQIDSPYYEYMKKIEAHLQKNESQYGDPQDVAKKVADIAQQKGVPLRHPIGKGVRVGIFFKNILPWNMWERLVEKGMKSNS</sequence>
<dbReference type="SUPFAM" id="SSF51735">
    <property type="entry name" value="NAD(P)-binding Rossmann-fold domains"/>
    <property type="match status" value="1"/>
</dbReference>
<dbReference type="InterPro" id="IPR036291">
    <property type="entry name" value="NAD(P)-bd_dom_sf"/>
</dbReference>